<protein>
    <submittedName>
        <fullName evidence="2">Positive regulator of CheA protein activity (CheW)</fullName>
    </submittedName>
</protein>
<proteinExistence type="predicted"/>
<dbReference type="SMART" id="SM00260">
    <property type="entry name" value="CheW"/>
    <property type="match status" value="1"/>
</dbReference>
<dbReference type="KEGG" id="salq:SYNTR_0980"/>
<evidence type="ECO:0000313" key="2">
    <source>
        <dbReference type="EMBL" id="QGT99573.1"/>
    </source>
</evidence>
<dbReference type="RefSeq" id="WP_156203454.1">
    <property type="nucleotide sequence ID" value="NZ_CP046457.1"/>
</dbReference>
<dbReference type="OrthoDB" id="9794382at2"/>
<dbReference type="Gene3D" id="2.40.50.180">
    <property type="entry name" value="CheA-289, Domain 4"/>
    <property type="match status" value="1"/>
</dbReference>
<reference evidence="3" key="1">
    <citation type="journal article" date="2019" name="Microbiology">
        <title>Complete Genome Sequence of an Uncultured Bacterium of the Candidate Phylum Bipolaricaulota.</title>
        <authorList>
            <person name="Kadnikov V.V."/>
            <person name="Mardanov A.V."/>
            <person name="Beletsky A.V."/>
            <person name="Frank Y.A."/>
            <person name="Karnachuk O.V."/>
            <person name="Ravin N.V."/>
        </authorList>
    </citation>
    <scope>NUCLEOTIDE SEQUENCE [LARGE SCALE GENOMIC DNA]</scope>
</reference>
<sequence>MSQKELQVVVFSLFVDKDQIEYGVSIEKVQEINRLLEITKMPQMPDFVEGIINLRGNVIPIIDLKKRFFNIKSKLTDQSRIIVCNLNENFIGVIVDEVSEVLRLSAENIEETTDVIGGVSSDYINGIAKVDKRLIVLLELENVFNKIENEELAKIN</sequence>
<dbReference type="PANTHER" id="PTHR22617:SF23">
    <property type="entry name" value="CHEMOTAXIS PROTEIN CHEW"/>
    <property type="match status" value="1"/>
</dbReference>
<dbReference type="Gene3D" id="2.30.30.40">
    <property type="entry name" value="SH3 Domains"/>
    <property type="match status" value="1"/>
</dbReference>
<dbReference type="EMBL" id="CP046457">
    <property type="protein sequence ID" value="QGT99573.1"/>
    <property type="molecule type" value="Genomic_DNA"/>
</dbReference>
<dbReference type="InterPro" id="IPR002545">
    <property type="entry name" value="CheW-lke_dom"/>
</dbReference>
<organism evidence="2 3">
    <name type="scientific">Candidatus Syntrophocurvum alkaliphilum</name>
    <dbReference type="NCBI Taxonomy" id="2293317"/>
    <lineage>
        <taxon>Bacteria</taxon>
        <taxon>Bacillati</taxon>
        <taxon>Bacillota</taxon>
        <taxon>Clostridia</taxon>
        <taxon>Eubacteriales</taxon>
        <taxon>Syntrophomonadaceae</taxon>
        <taxon>Candidatus Syntrophocurvum</taxon>
    </lineage>
</organism>
<dbReference type="PANTHER" id="PTHR22617">
    <property type="entry name" value="CHEMOTAXIS SENSOR HISTIDINE KINASE-RELATED"/>
    <property type="match status" value="1"/>
</dbReference>
<dbReference type="Pfam" id="PF01584">
    <property type="entry name" value="CheW"/>
    <property type="match status" value="1"/>
</dbReference>
<gene>
    <name evidence="2" type="ORF">SYNTR_0980</name>
</gene>
<name>A0A6I6DGY4_9FIRM</name>
<dbReference type="InterPro" id="IPR039315">
    <property type="entry name" value="CheW"/>
</dbReference>
<dbReference type="GO" id="GO:0007165">
    <property type="term" value="P:signal transduction"/>
    <property type="evidence" value="ECO:0007669"/>
    <property type="project" value="InterPro"/>
</dbReference>
<evidence type="ECO:0000259" key="1">
    <source>
        <dbReference type="PROSITE" id="PS50851"/>
    </source>
</evidence>
<dbReference type="SUPFAM" id="SSF50341">
    <property type="entry name" value="CheW-like"/>
    <property type="match status" value="1"/>
</dbReference>
<evidence type="ECO:0000313" key="3">
    <source>
        <dbReference type="Proteomes" id="UP000426444"/>
    </source>
</evidence>
<feature type="domain" description="CheW-like" evidence="1">
    <location>
        <begin position="5"/>
        <end position="149"/>
    </location>
</feature>
<dbReference type="PROSITE" id="PS50851">
    <property type="entry name" value="CHEW"/>
    <property type="match status" value="1"/>
</dbReference>
<accession>A0A6I6DGY4</accession>
<dbReference type="GO" id="GO:0006935">
    <property type="term" value="P:chemotaxis"/>
    <property type="evidence" value="ECO:0007669"/>
    <property type="project" value="InterPro"/>
</dbReference>
<keyword evidence="3" id="KW-1185">Reference proteome</keyword>
<dbReference type="GO" id="GO:0005829">
    <property type="term" value="C:cytosol"/>
    <property type="evidence" value="ECO:0007669"/>
    <property type="project" value="TreeGrafter"/>
</dbReference>
<dbReference type="InterPro" id="IPR036061">
    <property type="entry name" value="CheW-like_dom_sf"/>
</dbReference>
<dbReference type="AlphaFoldDB" id="A0A6I6DGY4"/>
<dbReference type="Proteomes" id="UP000426444">
    <property type="component" value="Chromosome"/>
</dbReference>